<evidence type="ECO:0000313" key="4">
    <source>
        <dbReference type="Proteomes" id="UP000479710"/>
    </source>
</evidence>
<gene>
    <name evidence="3" type="ORF">E2562_021010</name>
</gene>
<comment type="subcellular location">
    <subcellularLocation>
        <location evidence="1">Membrane</location>
    </subcellularLocation>
</comment>
<dbReference type="Proteomes" id="UP000479710">
    <property type="component" value="Unassembled WGS sequence"/>
</dbReference>
<dbReference type="GO" id="GO:0010143">
    <property type="term" value="P:cutin biosynthetic process"/>
    <property type="evidence" value="ECO:0007669"/>
    <property type="project" value="TreeGrafter"/>
</dbReference>
<accession>A0A6G1FAP3</accession>
<keyword evidence="4" id="KW-1185">Reference proteome</keyword>
<evidence type="ECO:0000256" key="1">
    <source>
        <dbReference type="ARBA" id="ARBA00004370"/>
    </source>
</evidence>
<reference evidence="3 4" key="1">
    <citation type="submission" date="2019-11" db="EMBL/GenBank/DDBJ databases">
        <title>Whole genome sequence of Oryza granulata.</title>
        <authorList>
            <person name="Li W."/>
        </authorList>
    </citation>
    <scope>NUCLEOTIDE SEQUENCE [LARGE SCALE GENOMIC DNA]</scope>
    <source>
        <strain evidence="4">cv. Menghai</strain>
        <tissue evidence="3">Leaf</tissue>
    </source>
</reference>
<dbReference type="PANTHER" id="PTHR15486">
    <property type="entry name" value="ANCIENT UBIQUITOUS PROTEIN"/>
    <property type="match status" value="1"/>
</dbReference>
<dbReference type="PANTHER" id="PTHR15486:SF90">
    <property type="entry name" value="OS01G0329000 PROTEIN"/>
    <property type="match status" value="1"/>
</dbReference>
<dbReference type="GO" id="GO:0016791">
    <property type="term" value="F:phosphatase activity"/>
    <property type="evidence" value="ECO:0007669"/>
    <property type="project" value="TreeGrafter"/>
</dbReference>
<evidence type="ECO:0000256" key="2">
    <source>
        <dbReference type="ARBA" id="ARBA00023136"/>
    </source>
</evidence>
<dbReference type="GO" id="GO:0016020">
    <property type="term" value="C:membrane"/>
    <property type="evidence" value="ECO:0007669"/>
    <property type="project" value="UniProtKB-SubCell"/>
</dbReference>
<sequence length="146" mass="16185">MGSGLDSPDKLLNGEGFCTIHNNFSLRARPTPSRTAAFNLFVCNYRFLLDPLYVSAAFSRADLATATYSISHLSEILAPIRTFRLTRDRAAMQAHLSRRPGELVAMSTAPSSALFPSPQWDAPSHRRLVEQHLASLPHGLPRLARR</sequence>
<dbReference type="OrthoDB" id="687831at2759"/>
<proteinExistence type="predicted"/>
<dbReference type="AlphaFoldDB" id="A0A6G1FAP3"/>
<dbReference type="EMBL" id="SPHZ02000001">
    <property type="protein sequence ID" value="KAF0933944.1"/>
    <property type="molecule type" value="Genomic_DNA"/>
</dbReference>
<protein>
    <submittedName>
        <fullName evidence="3">Uncharacterized protein</fullName>
    </submittedName>
</protein>
<comment type="caution">
    <text evidence="3">The sequence shown here is derived from an EMBL/GenBank/DDBJ whole genome shotgun (WGS) entry which is preliminary data.</text>
</comment>
<organism evidence="3 4">
    <name type="scientific">Oryza meyeriana var. granulata</name>
    <dbReference type="NCBI Taxonomy" id="110450"/>
    <lineage>
        <taxon>Eukaryota</taxon>
        <taxon>Viridiplantae</taxon>
        <taxon>Streptophyta</taxon>
        <taxon>Embryophyta</taxon>
        <taxon>Tracheophyta</taxon>
        <taxon>Spermatophyta</taxon>
        <taxon>Magnoliopsida</taxon>
        <taxon>Liliopsida</taxon>
        <taxon>Poales</taxon>
        <taxon>Poaceae</taxon>
        <taxon>BOP clade</taxon>
        <taxon>Oryzoideae</taxon>
        <taxon>Oryzeae</taxon>
        <taxon>Oryzinae</taxon>
        <taxon>Oryza</taxon>
        <taxon>Oryza meyeriana</taxon>
    </lineage>
</organism>
<name>A0A6G1FAP3_9ORYZ</name>
<dbReference type="GO" id="GO:0090447">
    <property type="term" value="F:glycerol-3-phosphate 2-O-acyltransferase activity"/>
    <property type="evidence" value="ECO:0007669"/>
    <property type="project" value="TreeGrafter"/>
</dbReference>
<evidence type="ECO:0000313" key="3">
    <source>
        <dbReference type="EMBL" id="KAF0933944.1"/>
    </source>
</evidence>
<keyword evidence="2" id="KW-0472">Membrane</keyword>